<sequence length="234" mass="25650">MTSLALFDLDHTLLPLDSEYEWTRYLVRVGALDAAEADDYNARWLEAYQAGTLDARAHARFALGLLARHPRLRLEQWRADFMREVIEPALLPDAAALLAHHRHDGALCCIVTATCRFVAEPIAVRLGVRHLIAVEAVVDGSGEFTGELEGEPSFGAGKVVRVAQWLQAQNLRREAFDRIFFYSDSRNDIPLLEQVSDPVAVNPDASLLALARARGWPVLALSTDAPAGAALSAA</sequence>
<accession>A0ABN4TW49</accession>
<keyword evidence="1" id="KW-0479">Metal-binding</keyword>
<proteinExistence type="predicted"/>
<evidence type="ECO:0000313" key="4">
    <source>
        <dbReference type="EMBL" id="AOZ09660.1"/>
    </source>
</evidence>
<dbReference type="PANTHER" id="PTHR43344:SF13">
    <property type="entry name" value="PHOSPHATASE RV3661-RELATED"/>
    <property type="match status" value="1"/>
</dbReference>
<dbReference type="NCBIfam" id="TIGR01490">
    <property type="entry name" value="HAD-SF-IB-hyp1"/>
    <property type="match status" value="1"/>
</dbReference>
<dbReference type="InterPro" id="IPR050582">
    <property type="entry name" value="HAD-like_SerB"/>
</dbReference>
<dbReference type="InterPro" id="IPR036412">
    <property type="entry name" value="HAD-like_sf"/>
</dbReference>
<dbReference type="Proteomes" id="UP000177515">
    <property type="component" value="Chromosome 2"/>
</dbReference>
<dbReference type="InterPro" id="IPR006385">
    <property type="entry name" value="HAD_hydro_SerB1"/>
</dbReference>
<gene>
    <name evidence="4" type="ORF">BKK80_28510</name>
</gene>
<organism evidence="4 5">
    <name type="scientific">Cupriavidus malaysiensis</name>
    <dbReference type="NCBI Taxonomy" id="367825"/>
    <lineage>
        <taxon>Bacteria</taxon>
        <taxon>Pseudomonadati</taxon>
        <taxon>Pseudomonadota</taxon>
        <taxon>Betaproteobacteria</taxon>
        <taxon>Burkholderiales</taxon>
        <taxon>Burkholderiaceae</taxon>
        <taxon>Cupriavidus</taxon>
    </lineage>
</organism>
<dbReference type="EMBL" id="CP017755">
    <property type="protein sequence ID" value="AOZ09660.1"/>
    <property type="molecule type" value="Genomic_DNA"/>
</dbReference>
<reference evidence="4 5" key="1">
    <citation type="submission" date="2016-10" db="EMBL/GenBank/DDBJ databases">
        <title>Complete genome sequences of three Cupriavidus strains isolated from various Malaysian environments.</title>
        <authorList>
            <person name="Abdullah A.A.-A."/>
            <person name="Shafie N.A.H."/>
            <person name="Lau N.S."/>
        </authorList>
    </citation>
    <scope>NUCLEOTIDE SEQUENCE [LARGE SCALE GENOMIC DNA]</scope>
    <source>
        <strain evidence="4 5">USMAA1020</strain>
    </source>
</reference>
<keyword evidence="3" id="KW-0460">Magnesium</keyword>
<evidence type="ECO:0000256" key="2">
    <source>
        <dbReference type="ARBA" id="ARBA00022801"/>
    </source>
</evidence>
<keyword evidence="5" id="KW-1185">Reference proteome</keyword>
<keyword evidence="2" id="KW-0378">Hydrolase</keyword>
<dbReference type="SUPFAM" id="SSF56784">
    <property type="entry name" value="HAD-like"/>
    <property type="match status" value="1"/>
</dbReference>
<dbReference type="PANTHER" id="PTHR43344">
    <property type="entry name" value="PHOSPHOSERINE PHOSPHATASE"/>
    <property type="match status" value="1"/>
</dbReference>
<evidence type="ECO:0000313" key="5">
    <source>
        <dbReference type="Proteomes" id="UP000177515"/>
    </source>
</evidence>
<evidence type="ECO:0000256" key="1">
    <source>
        <dbReference type="ARBA" id="ARBA00022723"/>
    </source>
</evidence>
<dbReference type="RefSeq" id="WP_071019597.1">
    <property type="nucleotide sequence ID" value="NZ_CP017755.1"/>
</dbReference>
<dbReference type="Gene3D" id="1.20.1440.100">
    <property type="entry name" value="SG protein - dephosphorylation function"/>
    <property type="match status" value="1"/>
</dbReference>
<name>A0ABN4TW49_9BURK</name>
<evidence type="ECO:0000256" key="3">
    <source>
        <dbReference type="ARBA" id="ARBA00022842"/>
    </source>
</evidence>
<protein>
    <submittedName>
        <fullName evidence="4">Phosphoserine phosphatase</fullName>
    </submittedName>
</protein>
<dbReference type="InterPro" id="IPR023214">
    <property type="entry name" value="HAD_sf"/>
</dbReference>
<dbReference type="NCBIfam" id="TIGR01488">
    <property type="entry name" value="HAD-SF-IB"/>
    <property type="match status" value="1"/>
</dbReference>
<dbReference type="Gene3D" id="3.40.50.1000">
    <property type="entry name" value="HAD superfamily/HAD-like"/>
    <property type="match status" value="1"/>
</dbReference>
<dbReference type="Pfam" id="PF12710">
    <property type="entry name" value="HAD"/>
    <property type="match status" value="1"/>
</dbReference>